<evidence type="ECO:0000313" key="3">
    <source>
        <dbReference type="Proteomes" id="UP000537326"/>
    </source>
</evidence>
<protein>
    <submittedName>
        <fullName evidence="2">Fumarate reductase subunit D</fullName>
    </submittedName>
</protein>
<reference evidence="2 3" key="1">
    <citation type="submission" date="2020-07" db="EMBL/GenBank/DDBJ databases">
        <title>Sequencing the genomes of 1000 actinobacteria strains.</title>
        <authorList>
            <person name="Klenk H.-P."/>
        </authorList>
    </citation>
    <scope>NUCLEOTIDE SEQUENCE [LARGE SCALE GENOMIC DNA]</scope>
    <source>
        <strain evidence="2 3">DSM 18248</strain>
    </source>
</reference>
<gene>
    <name evidence="2" type="ORF">BKA05_000439</name>
</gene>
<keyword evidence="1" id="KW-0472">Membrane</keyword>
<evidence type="ECO:0000313" key="2">
    <source>
        <dbReference type="EMBL" id="NYI08924.1"/>
    </source>
</evidence>
<dbReference type="Proteomes" id="UP000537326">
    <property type="component" value="Unassembled WGS sequence"/>
</dbReference>
<keyword evidence="1" id="KW-1133">Transmembrane helix</keyword>
<dbReference type="AlphaFoldDB" id="A0A7Y9YBP5"/>
<accession>A0A7Y9YBP5</accession>
<dbReference type="RefSeq" id="WP_179529973.1">
    <property type="nucleotide sequence ID" value="NZ_BAAAPP010000002.1"/>
</dbReference>
<name>A0A7Y9YBP5_9ACTN</name>
<evidence type="ECO:0000256" key="1">
    <source>
        <dbReference type="SAM" id="Phobius"/>
    </source>
</evidence>
<feature type="transmembrane region" description="Helical" evidence="1">
    <location>
        <begin position="6"/>
        <end position="28"/>
    </location>
</feature>
<organism evidence="2 3">
    <name type="scientific">Nocardioides marinus</name>
    <dbReference type="NCBI Taxonomy" id="374514"/>
    <lineage>
        <taxon>Bacteria</taxon>
        <taxon>Bacillati</taxon>
        <taxon>Actinomycetota</taxon>
        <taxon>Actinomycetes</taxon>
        <taxon>Propionibacteriales</taxon>
        <taxon>Nocardioidaceae</taxon>
        <taxon>Nocardioides</taxon>
    </lineage>
</organism>
<sequence>MDRPKVVAAIVIGLIVLVLGAMVVIGLIQGDDVDREENPVIGLDAVALTR</sequence>
<comment type="caution">
    <text evidence="2">The sequence shown here is derived from an EMBL/GenBank/DDBJ whole genome shotgun (WGS) entry which is preliminary data.</text>
</comment>
<keyword evidence="3" id="KW-1185">Reference proteome</keyword>
<dbReference type="EMBL" id="JACBZI010000001">
    <property type="protein sequence ID" value="NYI08924.1"/>
    <property type="molecule type" value="Genomic_DNA"/>
</dbReference>
<proteinExistence type="predicted"/>
<keyword evidence="1" id="KW-0812">Transmembrane</keyword>